<evidence type="ECO:0000313" key="11">
    <source>
        <dbReference type="EMBL" id="VVT44881.1"/>
    </source>
</evidence>
<dbReference type="InterPro" id="IPR013144">
    <property type="entry name" value="CRA_dom"/>
</dbReference>
<dbReference type="GeneID" id="43579388"/>
<comment type="similarity">
    <text evidence="2">Belongs to the FYV10 family.</text>
</comment>
<reference evidence="11 12" key="1">
    <citation type="submission" date="2019-09" db="EMBL/GenBank/DDBJ databases">
        <authorList>
            <person name="Brejova B."/>
        </authorList>
    </citation>
    <scope>NUCLEOTIDE SEQUENCE [LARGE SCALE GENOMIC DNA]</scope>
</reference>
<accession>A0A5E8B7S5</accession>
<organism evidence="11 12">
    <name type="scientific">Magnusiomyces paraingens</name>
    <dbReference type="NCBI Taxonomy" id="2606893"/>
    <lineage>
        <taxon>Eukaryota</taxon>
        <taxon>Fungi</taxon>
        <taxon>Dikarya</taxon>
        <taxon>Ascomycota</taxon>
        <taxon>Saccharomycotina</taxon>
        <taxon>Dipodascomycetes</taxon>
        <taxon>Dipodascales</taxon>
        <taxon>Dipodascaceae</taxon>
        <taxon>Magnusiomyces</taxon>
    </lineage>
</organism>
<gene>
    <name evidence="11" type="ORF">SAPINGB_P000565</name>
</gene>
<keyword evidence="12" id="KW-1185">Reference proteome</keyword>
<feature type="domain" description="CTLH" evidence="9">
    <location>
        <begin position="167"/>
        <end position="225"/>
    </location>
</feature>
<comment type="subcellular location">
    <subcellularLocation>
        <location evidence="1">Cytoplasm</location>
    </subcellularLocation>
</comment>
<keyword evidence="5 7" id="KW-0863">Zinc-finger</keyword>
<keyword evidence="8" id="KW-0175">Coiled coil</keyword>
<evidence type="ECO:0000256" key="6">
    <source>
        <dbReference type="ARBA" id="ARBA00022833"/>
    </source>
</evidence>
<evidence type="ECO:0000256" key="4">
    <source>
        <dbReference type="ARBA" id="ARBA00022723"/>
    </source>
</evidence>
<name>A0A5E8B7S5_9ASCO</name>
<evidence type="ECO:0000313" key="12">
    <source>
        <dbReference type="Proteomes" id="UP000398389"/>
    </source>
</evidence>
<evidence type="ECO:0000256" key="3">
    <source>
        <dbReference type="ARBA" id="ARBA00022490"/>
    </source>
</evidence>
<dbReference type="PANTHER" id="PTHR12170">
    <property type="entry name" value="MACROPHAGE ERYTHROBLAST ATTACHER-RELATED"/>
    <property type="match status" value="1"/>
</dbReference>
<evidence type="ECO:0000256" key="1">
    <source>
        <dbReference type="ARBA" id="ARBA00004496"/>
    </source>
</evidence>
<protein>
    <submittedName>
        <fullName evidence="11">Uncharacterized protein</fullName>
    </submittedName>
</protein>
<dbReference type="RefSeq" id="XP_031851179.1">
    <property type="nucleotide sequence ID" value="XM_031995288.1"/>
</dbReference>
<evidence type="ECO:0000256" key="7">
    <source>
        <dbReference type="PROSITE-ProRule" id="PRU01215"/>
    </source>
</evidence>
<dbReference type="SMART" id="SM00668">
    <property type="entry name" value="CTLH"/>
    <property type="match status" value="1"/>
</dbReference>
<evidence type="ECO:0000256" key="5">
    <source>
        <dbReference type="ARBA" id="ARBA00022771"/>
    </source>
</evidence>
<sequence>MAFGDNLLQLEEPLLRVPCESMRKTFKTAQRVLEKNIELTSATCKSLNKSKKSEDIDMTREAVKENAQQAVAQVDGMILRMQGLKRKMEQIQEEQQTHLATTKARIDFLDKLSDPQMTDMDSDAYKQWSRTRVEMLVADYCLRDGCLKTGLAHCKNLDIEKLVDIDELTECHRIEESLRKDHQITACQAWCQENKQFLKKVRSGLEFEIKLQQFIELARANRKTEAIQYYRQQLVKNYSETHLAVLQQVSALLAFPPDQDVEHYAHFYADERWDSLARMFVETFQDLHGLPTRSALVRYVATGISALKTHSCRVYVEGEEEAPPKKTAKIPRDLSRAHMCPVCSVELRRLAASLPYAMHVTSRLEPDPVVLPNNRIYGLAKLLEYSKRVTGDTDKIVDPVTEETFGAHVYSMVYPT</sequence>
<keyword evidence="6" id="KW-0862">Zinc</keyword>
<dbReference type="GO" id="GO:0043161">
    <property type="term" value="P:proteasome-mediated ubiquitin-dependent protein catabolic process"/>
    <property type="evidence" value="ECO:0007669"/>
    <property type="project" value="InterPro"/>
</dbReference>
<dbReference type="OrthoDB" id="1933455at2759"/>
<evidence type="ECO:0000256" key="8">
    <source>
        <dbReference type="SAM" id="Coils"/>
    </source>
</evidence>
<dbReference type="PANTHER" id="PTHR12170:SF2">
    <property type="entry name" value="E3 UBIQUITIN-PROTEIN TRANSFERASE MAEA"/>
    <property type="match status" value="1"/>
</dbReference>
<keyword evidence="4" id="KW-0479">Metal-binding</keyword>
<feature type="coiled-coil region" evidence="8">
    <location>
        <begin position="74"/>
        <end position="101"/>
    </location>
</feature>
<dbReference type="InterPro" id="IPR024964">
    <property type="entry name" value="CTLH/CRA"/>
</dbReference>
<dbReference type="EMBL" id="CABVLU010000001">
    <property type="protein sequence ID" value="VVT44881.1"/>
    <property type="molecule type" value="Genomic_DNA"/>
</dbReference>
<dbReference type="Proteomes" id="UP000398389">
    <property type="component" value="Unassembled WGS sequence"/>
</dbReference>
<dbReference type="PROSITE" id="PS51867">
    <property type="entry name" value="ZF_RING_GID"/>
    <property type="match status" value="1"/>
</dbReference>
<feature type="zinc finger region" description="RING-Gid-type" evidence="7">
    <location>
        <begin position="340"/>
        <end position="401"/>
    </location>
</feature>
<dbReference type="InterPro" id="IPR045098">
    <property type="entry name" value="Fyv10_fam"/>
</dbReference>
<keyword evidence="3" id="KW-0963">Cytoplasm</keyword>
<dbReference type="InterPro" id="IPR006595">
    <property type="entry name" value="CTLH_C"/>
</dbReference>
<dbReference type="GO" id="GO:0005737">
    <property type="term" value="C:cytoplasm"/>
    <property type="evidence" value="ECO:0007669"/>
    <property type="project" value="UniProtKB-SubCell"/>
</dbReference>
<proteinExistence type="inferred from homology"/>
<evidence type="ECO:0000256" key="2">
    <source>
        <dbReference type="ARBA" id="ARBA00010615"/>
    </source>
</evidence>
<feature type="domain" description="RING-Gid-type" evidence="10">
    <location>
        <begin position="340"/>
        <end position="401"/>
    </location>
</feature>
<dbReference type="GO" id="GO:0005634">
    <property type="term" value="C:nucleus"/>
    <property type="evidence" value="ECO:0007669"/>
    <property type="project" value="TreeGrafter"/>
</dbReference>
<dbReference type="InterPro" id="IPR044063">
    <property type="entry name" value="ZF_RING_GID"/>
</dbReference>
<dbReference type="AlphaFoldDB" id="A0A5E8B7S5"/>
<evidence type="ECO:0000259" key="10">
    <source>
        <dbReference type="PROSITE" id="PS51867"/>
    </source>
</evidence>
<dbReference type="GO" id="GO:0008270">
    <property type="term" value="F:zinc ion binding"/>
    <property type="evidence" value="ECO:0007669"/>
    <property type="project" value="UniProtKB-KW"/>
</dbReference>
<dbReference type="PROSITE" id="PS50897">
    <property type="entry name" value="CTLH"/>
    <property type="match status" value="1"/>
</dbReference>
<dbReference type="SMART" id="SM00757">
    <property type="entry name" value="CRA"/>
    <property type="match status" value="1"/>
</dbReference>
<dbReference type="GO" id="GO:0034657">
    <property type="term" value="C:GID complex"/>
    <property type="evidence" value="ECO:0007669"/>
    <property type="project" value="TreeGrafter"/>
</dbReference>
<evidence type="ECO:0000259" key="9">
    <source>
        <dbReference type="PROSITE" id="PS50897"/>
    </source>
</evidence>
<dbReference type="GO" id="GO:0061630">
    <property type="term" value="F:ubiquitin protein ligase activity"/>
    <property type="evidence" value="ECO:0007669"/>
    <property type="project" value="InterPro"/>
</dbReference>
<dbReference type="Pfam" id="PF10607">
    <property type="entry name" value="CTLH"/>
    <property type="match status" value="1"/>
</dbReference>